<dbReference type="Pfam" id="PF09084">
    <property type="entry name" value="NMT1"/>
    <property type="match status" value="1"/>
</dbReference>
<evidence type="ECO:0000313" key="3">
    <source>
        <dbReference type="EMBL" id="EWY42589.1"/>
    </source>
</evidence>
<feature type="domain" description="SsuA/THI5-like" evidence="2">
    <location>
        <begin position="46"/>
        <end position="258"/>
    </location>
</feature>
<evidence type="ECO:0000259" key="2">
    <source>
        <dbReference type="Pfam" id="PF09084"/>
    </source>
</evidence>
<proteinExistence type="predicted"/>
<dbReference type="STRING" id="1385369.N825_01505"/>
<dbReference type="Proteomes" id="UP000019486">
    <property type="component" value="Unassembled WGS sequence"/>
</dbReference>
<dbReference type="PANTHER" id="PTHR31528:SF15">
    <property type="entry name" value="RIBOFLAVIN-BINDING PROTEIN RIBY"/>
    <property type="match status" value="1"/>
</dbReference>
<comment type="caution">
    <text evidence="3">The sequence shown here is derived from an EMBL/GenBank/DDBJ whole genome shotgun (WGS) entry which is preliminary data.</text>
</comment>
<dbReference type="InterPro" id="IPR027939">
    <property type="entry name" value="NMT1/THI5"/>
</dbReference>
<evidence type="ECO:0000256" key="1">
    <source>
        <dbReference type="SAM" id="SignalP"/>
    </source>
</evidence>
<dbReference type="PANTHER" id="PTHR31528">
    <property type="entry name" value="4-AMINO-5-HYDROXYMETHYL-2-METHYLPYRIMIDINE PHOSPHATE SYNTHASE THI11-RELATED"/>
    <property type="match status" value="1"/>
</dbReference>
<dbReference type="PATRIC" id="fig|1385369.3.peg.292"/>
<dbReference type="RefSeq" id="WP_051511380.1">
    <property type="nucleotide sequence ID" value="NZ_AVFL01000001.1"/>
</dbReference>
<dbReference type="GO" id="GO:0009228">
    <property type="term" value="P:thiamine biosynthetic process"/>
    <property type="evidence" value="ECO:0007669"/>
    <property type="project" value="InterPro"/>
</dbReference>
<protein>
    <recommendedName>
        <fullName evidence="2">SsuA/THI5-like domain-containing protein</fullName>
    </recommendedName>
</protein>
<feature type="chain" id="PRO_5004921713" description="SsuA/THI5-like domain-containing protein" evidence="1">
    <location>
        <begin position="29"/>
        <end position="346"/>
    </location>
</feature>
<name>W9H968_9PROT</name>
<dbReference type="EMBL" id="AVFL01000001">
    <property type="protein sequence ID" value="EWY42589.1"/>
    <property type="molecule type" value="Genomic_DNA"/>
</dbReference>
<accession>W9H968</accession>
<sequence>MRDTLARWPIVFAAALAATFAMAGAAQAQTPVKLVLNWKYQGPQALFFIAEDKGYFKAEGLDVTVDQGEGSAASITKVATGAYEFGFGDVNALITLASKSPDEAPLTVYMMYNTPPFTIAVKSDSPIKTAKDLEGKTLGGPANDGALKLFPAFTQVAGIDASKVEITNMQANLREQMLTRGQVDGVFGYVNTIAFSAKSAGMNPDKDFRFINYGDYGMDLYSNAIVVSKPFAKANPEAVKGFVRAINKATKDMIADPAGSVDAVMKREPLLNKQVEIERTIATLKMEMNHPEIAKVGLGDVDPERLRRAIDMVVKANGLERTPDAATIFTDAYLPPLSERPTKVVN</sequence>
<dbReference type="Gene3D" id="3.40.190.10">
    <property type="entry name" value="Periplasmic binding protein-like II"/>
    <property type="match status" value="2"/>
</dbReference>
<reference evidence="3 4" key="1">
    <citation type="submission" date="2013-08" db="EMBL/GenBank/DDBJ databases">
        <title>The genome sequence of Skermanella stibiiresistens.</title>
        <authorList>
            <person name="Zhu W."/>
            <person name="Wang G."/>
        </authorList>
    </citation>
    <scope>NUCLEOTIDE SEQUENCE [LARGE SCALE GENOMIC DNA]</scope>
    <source>
        <strain evidence="3 4">SB22</strain>
    </source>
</reference>
<keyword evidence="1" id="KW-0732">Signal</keyword>
<gene>
    <name evidence="3" type="ORF">N825_01505</name>
</gene>
<dbReference type="OrthoDB" id="7431968at2"/>
<dbReference type="InterPro" id="IPR015168">
    <property type="entry name" value="SsuA/THI5"/>
</dbReference>
<dbReference type="AlphaFoldDB" id="W9H968"/>
<organism evidence="3 4">
    <name type="scientific">Skermanella stibiiresistens SB22</name>
    <dbReference type="NCBI Taxonomy" id="1385369"/>
    <lineage>
        <taxon>Bacteria</taxon>
        <taxon>Pseudomonadati</taxon>
        <taxon>Pseudomonadota</taxon>
        <taxon>Alphaproteobacteria</taxon>
        <taxon>Rhodospirillales</taxon>
        <taxon>Azospirillaceae</taxon>
        <taxon>Skermanella</taxon>
    </lineage>
</organism>
<keyword evidence="4" id="KW-1185">Reference proteome</keyword>
<feature type="signal peptide" evidence="1">
    <location>
        <begin position="1"/>
        <end position="28"/>
    </location>
</feature>
<dbReference type="SUPFAM" id="SSF53850">
    <property type="entry name" value="Periplasmic binding protein-like II"/>
    <property type="match status" value="1"/>
</dbReference>
<evidence type="ECO:0000313" key="4">
    <source>
        <dbReference type="Proteomes" id="UP000019486"/>
    </source>
</evidence>